<dbReference type="Proteomes" id="UP001470288">
    <property type="component" value="Unassembled WGS sequence"/>
</dbReference>
<evidence type="ECO:0000256" key="4">
    <source>
        <dbReference type="ARBA" id="ARBA00022777"/>
    </source>
</evidence>
<dbReference type="InterPro" id="IPR010559">
    <property type="entry name" value="Sig_transdc_His_kin_internal"/>
</dbReference>
<keyword evidence="6" id="KW-1133">Transmembrane helix</keyword>
<dbReference type="EMBL" id="JBBMFC010000014">
    <property type="protein sequence ID" value="MEQ2578945.1"/>
    <property type="molecule type" value="Genomic_DNA"/>
</dbReference>
<keyword evidence="2" id="KW-0597">Phosphoprotein</keyword>
<evidence type="ECO:0000259" key="7">
    <source>
        <dbReference type="PROSITE" id="PS50885"/>
    </source>
</evidence>
<keyword evidence="6" id="KW-0812">Transmembrane</keyword>
<dbReference type="Gene3D" id="3.30.565.10">
    <property type="entry name" value="Histidine kinase-like ATPase, C-terminal domain"/>
    <property type="match status" value="1"/>
</dbReference>
<dbReference type="CDD" id="cd06225">
    <property type="entry name" value="HAMP"/>
    <property type="match status" value="1"/>
</dbReference>
<dbReference type="PROSITE" id="PS50885">
    <property type="entry name" value="HAMP"/>
    <property type="match status" value="1"/>
</dbReference>
<dbReference type="SUPFAM" id="SSF55874">
    <property type="entry name" value="ATPase domain of HSP90 chaperone/DNA topoisomerase II/histidine kinase"/>
    <property type="match status" value="1"/>
</dbReference>
<comment type="subcellular location">
    <subcellularLocation>
        <location evidence="1">Membrane</location>
    </subcellularLocation>
</comment>
<sequence>MRKKNTTLKKRLNVLLGVCLIPLAVLVIYLLIMMNRFSNRYDLIVENITKANAYNIDFKENMDYVMYIIVVNSERAAELVDTEQPHVMINEAREVFENLYEEADRDYAKKSLNRILKSLNTLEDRVEEIEADALVSGAYDTNMERLDLNIRVLTELIQEQIQKYIYYETTNLEELREGIRRDVDMAIRMSIVVFAAILTGTLLINRKIVLEITEPISKLCEVTTQAGEGNFVVRAEETGTEELTVLTRGFNQMVEQIGNLVEDIRVEQLNLRATELKLLQAQINPHFLYNTLDAIIWLAEAGEKDQVVMMVTALSDFFRTTLSKGRDFITVEEEERHIDSYLKIQQFRYRDILAYEIDIPEELYQYQILKLTLQPLVENALYHGIKNKRGLGHILVTGKKCRDRLVFTVRDDGKGMDPERLDYVKKLISGEIQDKDMPNGFGLANVNQRLKLNYGAEYGLLMSSEDGEWTEISAIIPTVKN</sequence>
<dbReference type="InterPro" id="IPR003594">
    <property type="entry name" value="HATPase_dom"/>
</dbReference>
<feature type="transmembrane region" description="Helical" evidence="6">
    <location>
        <begin position="12"/>
        <end position="32"/>
    </location>
</feature>
<accession>A0ABV1I2A6</accession>
<organism evidence="8 9">
    <name type="scientific">Hominiventricola aquisgranensis</name>
    <dbReference type="NCBI Taxonomy" id="3133164"/>
    <lineage>
        <taxon>Bacteria</taxon>
        <taxon>Bacillati</taxon>
        <taxon>Bacillota</taxon>
        <taxon>Clostridia</taxon>
        <taxon>Lachnospirales</taxon>
        <taxon>Lachnospiraceae</taxon>
        <taxon>Hominiventricola</taxon>
    </lineage>
</organism>
<feature type="domain" description="HAMP" evidence="7">
    <location>
        <begin position="210"/>
        <end position="262"/>
    </location>
</feature>
<keyword evidence="3" id="KW-0808">Transferase</keyword>
<dbReference type="RefSeq" id="WP_349144469.1">
    <property type="nucleotide sequence ID" value="NZ_JBBMFC010000014.1"/>
</dbReference>
<dbReference type="SUPFAM" id="SSF158472">
    <property type="entry name" value="HAMP domain-like"/>
    <property type="match status" value="1"/>
</dbReference>
<evidence type="ECO:0000256" key="2">
    <source>
        <dbReference type="ARBA" id="ARBA00022553"/>
    </source>
</evidence>
<dbReference type="Pfam" id="PF06580">
    <property type="entry name" value="His_kinase"/>
    <property type="match status" value="1"/>
</dbReference>
<evidence type="ECO:0000313" key="9">
    <source>
        <dbReference type="Proteomes" id="UP001470288"/>
    </source>
</evidence>
<dbReference type="SMART" id="SM00304">
    <property type="entry name" value="HAMP"/>
    <property type="match status" value="1"/>
</dbReference>
<dbReference type="Pfam" id="PF02518">
    <property type="entry name" value="HATPase_c"/>
    <property type="match status" value="1"/>
</dbReference>
<dbReference type="InterPro" id="IPR050640">
    <property type="entry name" value="Bact_2-comp_sensor_kinase"/>
</dbReference>
<proteinExistence type="predicted"/>
<dbReference type="InterPro" id="IPR036890">
    <property type="entry name" value="HATPase_C_sf"/>
</dbReference>
<dbReference type="Gene3D" id="6.10.340.10">
    <property type="match status" value="1"/>
</dbReference>
<keyword evidence="4 8" id="KW-0418">Kinase</keyword>
<reference evidence="8 9" key="1">
    <citation type="submission" date="2024-03" db="EMBL/GenBank/DDBJ databases">
        <title>Human intestinal bacterial collection.</title>
        <authorList>
            <person name="Pauvert C."/>
            <person name="Hitch T.C.A."/>
            <person name="Clavel T."/>
        </authorList>
    </citation>
    <scope>NUCLEOTIDE SEQUENCE [LARGE SCALE GENOMIC DNA]</scope>
    <source>
        <strain evidence="8 9">CLA-AA-H78B</strain>
    </source>
</reference>
<evidence type="ECO:0000256" key="5">
    <source>
        <dbReference type="SAM" id="Coils"/>
    </source>
</evidence>
<protein>
    <submittedName>
        <fullName evidence="8">Histidine kinase</fullName>
    </submittedName>
</protein>
<keyword evidence="6" id="KW-0472">Membrane</keyword>
<evidence type="ECO:0000313" key="8">
    <source>
        <dbReference type="EMBL" id="MEQ2578945.1"/>
    </source>
</evidence>
<evidence type="ECO:0000256" key="3">
    <source>
        <dbReference type="ARBA" id="ARBA00022679"/>
    </source>
</evidence>
<comment type="caution">
    <text evidence="8">The sequence shown here is derived from an EMBL/GenBank/DDBJ whole genome shotgun (WGS) entry which is preliminary data.</text>
</comment>
<gene>
    <name evidence="8" type="ORF">WMO62_08845</name>
</gene>
<name>A0ABV1I2A6_9FIRM</name>
<keyword evidence="9" id="KW-1185">Reference proteome</keyword>
<dbReference type="GO" id="GO:0016301">
    <property type="term" value="F:kinase activity"/>
    <property type="evidence" value="ECO:0007669"/>
    <property type="project" value="UniProtKB-KW"/>
</dbReference>
<keyword evidence="5" id="KW-0175">Coiled coil</keyword>
<dbReference type="PANTHER" id="PTHR34220:SF7">
    <property type="entry name" value="SENSOR HISTIDINE KINASE YPDA"/>
    <property type="match status" value="1"/>
</dbReference>
<evidence type="ECO:0000256" key="6">
    <source>
        <dbReference type="SAM" id="Phobius"/>
    </source>
</evidence>
<dbReference type="Pfam" id="PF00672">
    <property type="entry name" value="HAMP"/>
    <property type="match status" value="1"/>
</dbReference>
<feature type="coiled-coil region" evidence="5">
    <location>
        <begin position="112"/>
        <end position="163"/>
    </location>
</feature>
<dbReference type="PANTHER" id="PTHR34220">
    <property type="entry name" value="SENSOR HISTIDINE KINASE YPDA"/>
    <property type="match status" value="1"/>
</dbReference>
<dbReference type="InterPro" id="IPR003660">
    <property type="entry name" value="HAMP_dom"/>
</dbReference>
<evidence type="ECO:0000256" key="1">
    <source>
        <dbReference type="ARBA" id="ARBA00004370"/>
    </source>
</evidence>